<protein>
    <submittedName>
        <fullName evidence="1">Uncharacterized protein</fullName>
    </submittedName>
</protein>
<dbReference type="AlphaFoldDB" id="A0A4U6XNN7"/>
<keyword evidence="2" id="KW-1185">Reference proteome</keyword>
<dbReference type="Proteomes" id="UP000310108">
    <property type="component" value="Unassembled WGS sequence"/>
</dbReference>
<organism evidence="1 2">
    <name type="scientific">Colletotrichum tanaceti</name>
    <dbReference type="NCBI Taxonomy" id="1306861"/>
    <lineage>
        <taxon>Eukaryota</taxon>
        <taxon>Fungi</taxon>
        <taxon>Dikarya</taxon>
        <taxon>Ascomycota</taxon>
        <taxon>Pezizomycotina</taxon>
        <taxon>Sordariomycetes</taxon>
        <taxon>Hypocreomycetidae</taxon>
        <taxon>Glomerellales</taxon>
        <taxon>Glomerellaceae</taxon>
        <taxon>Colletotrichum</taxon>
        <taxon>Colletotrichum destructivum species complex</taxon>
    </lineage>
</organism>
<evidence type="ECO:0000313" key="2">
    <source>
        <dbReference type="Proteomes" id="UP000310108"/>
    </source>
</evidence>
<reference evidence="1 2" key="1">
    <citation type="journal article" date="2019" name="PLoS ONE">
        <title>Comparative genome analysis indicates high evolutionary potential of pathogenicity genes in Colletotrichum tanaceti.</title>
        <authorList>
            <person name="Lelwala R.V."/>
            <person name="Korhonen P.K."/>
            <person name="Young N.D."/>
            <person name="Scott J.B."/>
            <person name="Ades P.A."/>
            <person name="Gasser R.B."/>
            <person name="Taylor P.W.J."/>
        </authorList>
    </citation>
    <scope>NUCLEOTIDE SEQUENCE [LARGE SCALE GENOMIC DNA]</scope>
    <source>
        <strain evidence="1">BRIP57314</strain>
    </source>
</reference>
<accession>A0A4U6XNN7</accession>
<comment type="caution">
    <text evidence="1">The sequence shown here is derived from an EMBL/GenBank/DDBJ whole genome shotgun (WGS) entry which is preliminary data.</text>
</comment>
<gene>
    <name evidence="1" type="ORF">CTA1_7794</name>
</gene>
<evidence type="ECO:0000313" key="1">
    <source>
        <dbReference type="EMBL" id="TKW57344.1"/>
    </source>
</evidence>
<dbReference type="EMBL" id="PJEX01000044">
    <property type="protein sequence ID" value="TKW57344.1"/>
    <property type="molecule type" value="Genomic_DNA"/>
</dbReference>
<name>A0A4U6XNN7_9PEZI</name>
<proteinExistence type="predicted"/>
<sequence>MNCQVNARRQLRTMLRCICGTQKEKYTMATLLTKTLRTRGYQDVEAIETRRISETIMAKRNMTAWNVTSGPIRWPPPVPVPAVGTAAAPLAASAISASMSWSKGTMIGGDGALLRGPAVTGCGRESASAVAAGVAGVRGVSLLAFCSLSARRLFSGSCTLWISARKNPPSDMDRNAAKRSDSDSRYVMLASSAHMDAAAKIPPSTMTIMLIVE</sequence>